<evidence type="ECO:0000256" key="7">
    <source>
        <dbReference type="ARBA" id="ARBA00023136"/>
    </source>
</evidence>
<evidence type="ECO:0000256" key="3">
    <source>
        <dbReference type="ARBA" id="ARBA00022448"/>
    </source>
</evidence>
<dbReference type="InterPro" id="IPR046815">
    <property type="entry name" value="P2RX7_C"/>
</dbReference>
<keyword evidence="8" id="KW-1071">Ligand-gated ion channel</keyword>
<dbReference type="Proteomes" id="UP000694428">
    <property type="component" value="Unplaced"/>
</dbReference>
<dbReference type="GO" id="GO:0033198">
    <property type="term" value="P:response to ATP"/>
    <property type="evidence" value="ECO:0007669"/>
    <property type="project" value="InterPro"/>
</dbReference>
<protein>
    <recommendedName>
        <fullName evidence="10">P2X purinoceptor</fullName>
    </recommendedName>
</protein>
<evidence type="ECO:0000259" key="11">
    <source>
        <dbReference type="Pfam" id="PF20478"/>
    </source>
</evidence>
<dbReference type="Pfam" id="PF20478">
    <property type="entry name" value="P2RX7_C"/>
    <property type="match status" value="1"/>
</dbReference>
<keyword evidence="5" id="KW-1133">Transmembrane helix</keyword>
<evidence type="ECO:0000256" key="2">
    <source>
        <dbReference type="ARBA" id="ARBA00009848"/>
    </source>
</evidence>
<dbReference type="InterPro" id="IPR059116">
    <property type="entry name" value="P2X_receptor"/>
</dbReference>
<keyword evidence="7" id="KW-0472">Membrane</keyword>
<sequence>TCEIKAWCPVQREESPPVPAVLRSSEDFTVLIKNNIHFPTFNHTVQNISPKLNTSCKFNKVTAPLCPIFRLGDILQEAKENFSEVAVKGGIIAIEIKWDCDLDSWSYYCSPEYSFRRLDDKTRTQYPGFSFRFARHYKLPDGTEQRTLFKAYGIRFDVLVFGMGGQFKLIELFTFIGSTIAYFGLITAVNSLQMGEAAANVIFSFIWGIVFQNHPVKFYDPRTCCTRESNKNHSLEQSELRPLTQSISSTDCPKWCCCGRCKVTEKYHEQLCCRKKEGQCITTTYWFTPLVLSRDTLNKALLYEDPFLDLTGHNSNSQLRRIAYKQYIHWRFGSFELEDRAIIPSCCRRLIRNTYPKANGNYSGFNLE</sequence>
<evidence type="ECO:0000256" key="5">
    <source>
        <dbReference type="ARBA" id="ARBA00022989"/>
    </source>
</evidence>
<comment type="similarity">
    <text evidence="2 10">Belongs to the P2X receptor family.</text>
</comment>
<dbReference type="Gene3D" id="2.60.490.10">
    <property type="entry name" value="atp-gated p2x4 ion channel domain"/>
    <property type="match status" value="1"/>
</dbReference>
<keyword evidence="4" id="KW-0812">Transmembrane</keyword>
<dbReference type="GO" id="GO:0005886">
    <property type="term" value="C:plasma membrane"/>
    <property type="evidence" value="ECO:0007669"/>
    <property type="project" value="InterPro"/>
</dbReference>
<accession>A0A8C9EPI7</accession>
<evidence type="ECO:0000256" key="6">
    <source>
        <dbReference type="ARBA" id="ARBA00023065"/>
    </source>
</evidence>
<dbReference type="GO" id="GO:0070588">
    <property type="term" value="P:calcium ion transmembrane transport"/>
    <property type="evidence" value="ECO:0007669"/>
    <property type="project" value="TreeGrafter"/>
</dbReference>
<evidence type="ECO:0000256" key="1">
    <source>
        <dbReference type="ARBA" id="ARBA00004308"/>
    </source>
</evidence>
<dbReference type="Gene3D" id="1.10.287.940">
    <property type="entry name" value="atp-gated p2x4 ion channel"/>
    <property type="match status" value="1"/>
</dbReference>
<keyword evidence="3 10" id="KW-0813">Transport</keyword>
<evidence type="ECO:0000256" key="9">
    <source>
        <dbReference type="ARBA" id="ARBA00023303"/>
    </source>
</evidence>
<dbReference type="Ensembl" id="ENSPSTT00000003989.1">
    <property type="protein sequence ID" value="ENSPSTP00000003805.1"/>
    <property type="gene ID" value="ENSPSTG00000002761.1"/>
</dbReference>
<dbReference type="AlphaFoldDB" id="A0A8C9EPI7"/>
<keyword evidence="9 10" id="KW-0407">Ion channel</keyword>
<dbReference type="Pfam" id="PF00864">
    <property type="entry name" value="P2X_receptor"/>
    <property type="match status" value="1"/>
</dbReference>
<dbReference type="PANTHER" id="PTHR10125:SF13">
    <property type="entry name" value="P2X PURINOCEPTOR 7"/>
    <property type="match status" value="1"/>
</dbReference>
<evidence type="ECO:0000313" key="13">
    <source>
        <dbReference type="Proteomes" id="UP000694428"/>
    </source>
</evidence>
<keyword evidence="10" id="KW-0675">Receptor</keyword>
<reference evidence="12" key="1">
    <citation type="submission" date="2025-08" db="UniProtKB">
        <authorList>
            <consortium name="Ensembl"/>
        </authorList>
    </citation>
    <scope>IDENTIFICATION</scope>
</reference>
<dbReference type="GO" id="GO:0098794">
    <property type="term" value="C:postsynapse"/>
    <property type="evidence" value="ECO:0007669"/>
    <property type="project" value="GOC"/>
</dbReference>
<keyword evidence="6 10" id="KW-0406">Ion transport</keyword>
<dbReference type="PANTHER" id="PTHR10125">
    <property type="entry name" value="P2X PURINOCEPTOR"/>
    <property type="match status" value="1"/>
</dbReference>
<dbReference type="GO" id="GO:0004931">
    <property type="term" value="F:extracellularly ATP-gated monoatomic cation channel activity"/>
    <property type="evidence" value="ECO:0007669"/>
    <property type="project" value="InterPro"/>
</dbReference>
<dbReference type="PRINTS" id="PR01307">
    <property type="entry name" value="P2XRECEPTOR"/>
</dbReference>
<comment type="subcellular location">
    <subcellularLocation>
        <location evidence="1">Endomembrane system</location>
    </subcellularLocation>
    <subcellularLocation>
        <location evidence="10">Membrane</location>
        <topology evidence="10">Multi-pass membrane protein</topology>
    </subcellularLocation>
</comment>
<reference evidence="12" key="2">
    <citation type="submission" date="2025-09" db="UniProtKB">
        <authorList>
            <consortium name="Ensembl"/>
        </authorList>
    </citation>
    <scope>IDENTIFICATION</scope>
</reference>
<feature type="domain" description="P2X purinoreceptor 7 intracellular" evidence="11">
    <location>
        <begin position="211"/>
        <end position="365"/>
    </location>
</feature>
<dbReference type="InterPro" id="IPR027309">
    <property type="entry name" value="P2X_extracellular_dom_sf"/>
</dbReference>
<comment type="function">
    <text evidence="10">Receptor for ATP that acts as a ligand-gated ion channel.</text>
</comment>
<name>A0A8C9EPI7_PAVCR</name>
<evidence type="ECO:0000313" key="12">
    <source>
        <dbReference type="Ensembl" id="ENSPSTP00000003805.1"/>
    </source>
</evidence>
<evidence type="ECO:0000256" key="10">
    <source>
        <dbReference type="RuleBase" id="RU000681"/>
    </source>
</evidence>
<dbReference type="InterPro" id="IPR001429">
    <property type="entry name" value="P2X_purnocptor"/>
</dbReference>
<proteinExistence type="inferred from homology"/>
<dbReference type="GO" id="GO:0012505">
    <property type="term" value="C:endomembrane system"/>
    <property type="evidence" value="ECO:0007669"/>
    <property type="project" value="UniProtKB-SubCell"/>
</dbReference>
<evidence type="ECO:0000256" key="4">
    <source>
        <dbReference type="ARBA" id="ARBA00022692"/>
    </source>
</evidence>
<organism evidence="12 13">
    <name type="scientific">Pavo cristatus</name>
    <name type="common">Indian peafowl</name>
    <name type="synonym">Blue peafowl</name>
    <dbReference type="NCBI Taxonomy" id="9049"/>
    <lineage>
        <taxon>Eukaryota</taxon>
        <taxon>Metazoa</taxon>
        <taxon>Chordata</taxon>
        <taxon>Craniata</taxon>
        <taxon>Vertebrata</taxon>
        <taxon>Euteleostomi</taxon>
        <taxon>Archelosauria</taxon>
        <taxon>Archosauria</taxon>
        <taxon>Dinosauria</taxon>
        <taxon>Saurischia</taxon>
        <taxon>Theropoda</taxon>
        <taxon>Coelurosauria</taxon>
        <taxon>Aves</taxon>
        <taxon>Neognathae</taxon>
        <taxon>Galloanserae</taxon>
        <taxon>Galliformes</taxon>
        <taxon>Phasianidae</taxon>
        <taxon>Phasianinae</taxon>
        <taxon>Pavo</taxon>
    </lineage>
</organism>
<evidence type="ECO:0000256" key="8">
    <source>
        <dbReference type="ARBA" id="ARBA00023286"/>
    </source>
</evidence>
<keyword evidence="13" id="KW-1185">Reference proteome</keyword>
<dbReference type="GO" id="GO:0001614">
    <property type="term" value="F:purinergic nucleotide receptor activity"/>
    <property type="evidence" value="ECO:0007669"/>
    <property type="project" value="InterPro"/>
</dbReference>